<evidence type="ECO:0000313" key="3">
    <source>
        <dbReference type="EMBL" id="MDI1434651.1"/>
    </source>
</evidence>
<evidence type="ECO:0000256" key="1">
    <source>
        <dbReference type="SAM" id="MobiDB-lite"/>
    </source>
</evidence>
<feature type="compositionally biased region" description="Polar residues" evidence="1">
    <location>
        <begin position="129"/>
        <end position="139"/>
    </location>
</feature>
<feature type="compositionally biased region" description="Basic and acidic residues" evidence="1">
    <location>
        <begin position="93"/>
        <end position="118"/>
    </location>
</feature>
<keyword evidence="2" id="KW-1133">Transmembrane helix</keyword>
<evidence type="ECO:0000256" key="2">
    <source>
        <dbReference type="SAM" id="Phobius"/>
    </source>
</evidence>
<reference evidence="3 4" key="1">
    <citation type="submission" date="2023-04" db="EMBL/GenBank/DDBJ databases">
        <title>The genome sequence of Polyangium sorediatum DSM14670.</title>
        <authorList>
            <person name="Zhang X."/>
        </authorList>
    </citation>
    <scope>NUCLEOTIDE SEQUENCE [LARGE SCALE GENOMIC DNA]</scope>
    <source>
        <strain evidence="3 4">DSM 14670</strain>
    </source>
</reference>
<dbReference type="RefSeq" id="WP_284721286.1">
    <property type="nucleotide sequence ID" value="NZ_JARZHI010000045.1"/>
</dbReference>
<feature type="compositionally biased region" description="Pro residues" evidence="1">
    <location>
        <begin position="45"/>
        <end position="60"/>
    </location>
</feature>
<keyword evidence="4" id="KW-1185">Reference proteome</keyword>
<feature type="region of interest" description="Disordered" evidence="1">
    <location>
        <begin position="43"/>
        <end position="140"/>
    </location>
</feature>
<feature type="compositionally biased region" description="Basic and acidic residues" evidence="1">
    <location>
        <begin position="62"/>
        <end position="74"/>
    </location>
</feature>
<keyword evidence="2" id="KW-0812">Transmembrane</keyword>
<accession>A0ABT6P216</accession>
<dbReference type="Proteomes" id="UP001160301">
    <property type="component" value="Unassembled WGS sequence"/>
</dbReference>
<organism evidence="3 4">
    <name type="scientific">Polyangium sorediatum</name>
    <dbReference type="NCBI Taxonomy" id="889274"/>
    <lineage>
        <taxon>Bacteria</taxon>
        <taxon>Pseudomonadati</taxon>
        <taxon>Myxococcota</taxon>
        <taxon>Polyangia</taxon>
        <taxon>Polyangiales</taxon>
        <taxon>Polyangiaceae</taxon>
        <taxon>Polyangium</taxon>
    </lineage>
</organism>
<comment type="caution">
    <text evidence="3">The sequence shown here is derived from an EMBL/GenBank/DDBJ whole genome shotgun (WGS) entry which is preliminary data.</text>
</comment>
<keyword evidence="2" id="KW-0472">Membrane</keyword>
<name>A0ABT6P216_9BACT</name>
<protein>
    <submittedName>
        <fullName evidence="3">Uncharacterized protein</fullName>
    </submittedName>
</protein>
<dbReference type="EMBL" id="JARZHI010000045">
    <property type="protein sequence ID" value="MDI1434651.1"/>
    <property type="molecule type" value="Genomic_DNA"/>
</dbReference>
<sequence>MFGPAARQLVACHDVLPLFVFDPRADLKNRGLIPIPFHDKAVACEPPPPPKPKPALPPAPAKEQEPPPKEKADDEGGSGKGGGGKGGGSGGEDDPRSIEKRVEKHRIRSESPPDEPRRPKNNVHGVLSNEPQLPSSTGILSEEGVLPSRDEVHPRKCVDEHCTLVDRGGALPEYAFRQGAPVMSVVPHECEEKTTHGIVQVSDASGSGRDCDQEQIDCFRRCWRVKPPWPMKKGTSAHYRYCQTKCLAEYMDCLASEGLRRTFETIAEAAAWLKRHPEVAAGTIVVIGGIVYVVSTGGAGALVLIPLGA</sequence>
<feature type="compositionally biased region" description="Gly residues" evidence="1">
    <location>
        <begin position="78"/>
        <end position="90"/>
    </location>
</feature>
<evidence type="ECO:0000313" key="4">
    <source>
        <dbReference type="Proteomes" id="UP001160301"/>
    </source>
</evidence>
<proteinExistence type="predicted"/>
<gene>
    <name evidence="3" type="ORF">QHF89_34440</name>
</gene>
<feature type="transmembrane region" description="Helical" evidence="2">
    <location>
        <begin position="284"/>
        <end position="307"/>
    </location>
</feature>